<evidence type="ECO:0000313" key="1">
    <source>
        <dbReference type="EMBL" id="KAK2658270.1"/>
    </source>
</evidence>
<dbReference type="EMBL" id="JANJYI010000002">
    <property type="protein sequence ID" value="KAK2658270.1"/>
    <property type="molecule type" value="Genomic_DNA"/>
</dbReference>
<keyword evidence="2" id="KW-1185">Reference proteome</keyword>
<organism evidence="1 2">
    <name type="scientific">Dipteronia dyeriana</name>
    <dbReference type="NCBI Taxonomy" id="168575"/>
    <lineage>
        <taxon>Eukaryota</taxon>
        <taxon>Viridiplantae</taxon>
        <taxon>Streptophyta</taxon>
        <taxon>Embryophyta</taxon>
        <taxon>Tracheophyta</taxon>
        <taxon>Spermatophyta</taxon>
        <taxon>Magnoliopsida</taxon>
        <taxon>eudicotyledons</taxon>
        <taxon>Gunneridae</taxon>
        <taxon>Pentapetalae</taxon>
        <taxon>rosids</taxon>
        <taxon>malvids</taxon>
        <taxon>Sapindales</taxon>
        <taxon>Sapindaceae</taxon>
        <taxon>Hippocastanoideae</taxon>
        <taxon>Acereae</taxon>
        <taxon>Dipteronia</taxon>
    </lineage>
</organism>
<accession>A0AAE0CP08</accession>
<evidence type="ECO:0000313" key="2">
    <source>
        <dbReference type="Proteomes" id="UP001280121"/>
    </source>
</evidence>
<sequence length="129" mass="15269">METRTGYPTIDRRTECGALHPTPGHADRVLKAVVDKVEEIAAEYHNTMDDLTVKASFGHFWILNQERQCSIIYRCSSIKEMLQIEMSILNFFFVKIFFYRTKKLGSRSTYVFSTRFRFNFLKTIRKQVR</sequence>
<dbReference type="Proteomes" id="UP001280121">
    <property type="component" value="Unassembled WGS sequence"/>
</dbReference>
<gene>
    <name evidence="1" type="ORF">Ddye_004803</name>
</gene>
<name>A0AAE0CP08_9ROSI</name>
<protein>
    <submittedName>
        <fullName evidence="1">Uncharacterized protein</fullName>
    </submittedName>
</protein>
<comment type="caution">
    <text evidence="1">The sequence shown here is derived from an EMBL/GenBank/DDBJ whole genome shotgun (WGS) entry which is preliminary data.</text>
</comment>
<reference evidence="1" key="1">
    <citation type="journal article" date="2023" name="Plant J.">
        <title>Genome sequences and population genomics provide insights into the demographic history, inbreeding, and mutation load of two 'living fossil' tree species of Dipteronia.</title>
        <authorList>
            <person name="Feng Y."/>
            <person name="Comes H.P."/>
            <person name="Chen J."/>
            <person name="Zhu S."/>
            <person name="Lu R."/>
            <person name="Zhang X."/>
            <person name="Li P."/>
            <person name="Qiu J."/>
            <person name="Olsen K.M."/>
            <person name="Qiu Y."/>
        </authorList>
    </citation>
    <scope>NUCLEOTIDE SEQUENCE</scope>
    <source>
        <strain evidence="1">KIB01</strain>
    </source>
</reference>
<dbReference type="AlphaFoldDB" id="A0AAE0CP08"/>
<proteinExistence type="predicted"/>